<dbReference type="InterPro" id="IPR024344">
    <property type="entry name" value="MDMPI_metal-binding"/>
</dbReference>
<dbReference type="InterPro" id="IPR034660">
    <property type="entry name" value="DinB/YfiT-like"/>
</dbReference>
<organism evidence="3 4">
    <name type="scientific">Knoellia sinensis KCTC 19936</name>
    <dbReference type="NCBI Taxonomy" id="1385520"/>
    <lineage>
        <taxon>Bacteria</taxon>
        <taxon>Bacillati</taxon>
        <taxon>Actinomycetota</taxon>
        <taxon>Actinomycetes</taxon>
        <taxon>Micrococcales</taxon>
        <taxon>Intrasporangiaceae</taxon>
        <taxon>Knoellia</taxon>
    </lineage>
</organism>
<name>A0A0A0JDN0_9MICO</name>
<feature type="domain" description="Mycothiol-dependent maleylpyruvate isomerase metal-binding" evidence="2">
    <location>
        <begin position="11"/>
        <end position="122"/>
    </location>
</feature>
<reference evidence="3 4" key="1">
    <citation type="submission" date="2013-08" db="EMBL/GenBank/DDBJ databases">
        <title>The genome sequence of Knoellia sinensis.</title>
        <authorList>
            <person name="Zhu W."/>
            <person name="Wang G."/>
        </authorList>
    </citation>
    <scope>NUCLEOTIDE SEQUENCE [LARGE SCALE GENOMIC DNA]</scope>
    <source>
        <strain evidence="3 4">KCTC 19936</strain>
    </source>
</reference>
<dbReference type="NCBIfam" id="TIGR03083">
    <property type="entry name" value="maleylpyruvate isomerase family mycothiol-dependent enzyme"/>
    <property type="match status" value="1"/>
</dbReference>
<evidence type="ECO:0000256" key="1">
    <source>
        <dbReference type="SAM" id="MobiDB-lite"/>
    </source>
</evidence>
<evidence type="ECO:0000259" key="2">
    <source>
        <dbReference type="Pfam" id="PF11716"/>
    </source>
</evidence>
<comment type="caution">
    <text evidence="3">The sequence shown here is derived from an EMBL/GenBank/DDBJ whole genome shotgun (WGS) entry which is preliminary data.</text>
</comment>
<accession>A0A0A0JDN0</accession>
<keyword evidence="4" id="KW-1185">Reference proteome</keyword>
<proteinExistence type="predicted"/>
<dbReference type="OrthoDB" id="5185819at2"/>
<dbReference type="Pfam" id="PF11716">
    <property type="entry name" value="MDMPI_N"/>
    <property type="match status" value="1"/>
</dbReference>
<dbReference type="EMBL" id="AVPJ01000002">
    <property type="protein sequence ID" value="KGN34132.1"/>
    <property type="molecule type" value="Genomic_DNA"/>
</dbReference>
<dbReference type="InterPro" id="IPR017517">
    <property type="entry name" value="Maleyloyr_isom"/>
</dbReference>
<dbReference type="NCBIfam" id="TIGR03086">
    <property type="entry name" value="TIGR03086 family metal-binding protein"/>
    <property type="match status" value="1"/>
</dbReference>
<dbReference type="RefSeq" id="WP_035912133.1">
    <property type="nucleotide sequence ID" value="NZ_AVPJ01000002.1"/>
</dbReference>
<gene>
    <name evidence="3" type="ORF">N802_12065</name>
</gene>
<evidence type="ECO:0000313" key="4">
    <source>
        <dbReference type="Proteomes" id="UP000030002"/>
    </source>
</evidence>
<dbReference type="SUPFAM" id="SSF109854">
    <property type="entry name" value="DinB/YfiT-like putative metalloenzymes"/>
    <property type="match status" value="1"/>
</dbReference>
<dbReference type="eggNOG" id="ENOG5032HTX">
    <property type="taxonomic scope" value="Bacteria"/>
</dbReference>
<dbReference type="InterPro" id="IPR017520">
    <property type="entry name" value="CHP03086"/>
</dbReference>
<feature type="region of interest" description="Disordered" evidence="1">
    <location>
        <begin position="160"/>
        <end position="184"/>
    </location>
</feature>
<evidence type="ECO:0000313" key="3">
    <source>
        <dbReference type="EMBL" id="KGN34132.1"/>
    </source>
</evidence>
<sequence length="184" mass="19942">MTDTAQRFRSRATQFASLVDAAASQADTPSPCEGWTVRDVVMHTIDTERDFLATRGLDVGERPDPTDVATAWRTHADTVAATLSSDGVAETEYAGYFGPTTIGETMADFYGWDLVIHGWDVARATGQDWRVSDEDVTWLNASADGWGDALRAQGICGPEVPVPADASPQDKLLGRLGRDPQWVP</sequence>
<dbReference type="AlphaFoldDB" id="A0A0A0JDN0"/>
<dbReference type="Gene3D" id="1.20.120.450">
    <property type="entry name" value="dinb family like domain"/>
    <property type="match status" value="1"/>
</dbReference>
<dbReference type="GO" id="GO:0046872">
    <property type="term" value="F:metal ion binding"/>
    <property type="evidence" value="ECO:0007669"/>
    <property type="project" value="InterPro"/>
</dbReference>
<dbReference type="Proteomes" id="UP000030002">
    <property type="component" value="Unassembled WGS sequence"/>
</dbReference>
<protein>
    <recommendedName>
        <fullName evidence="2">Mycothiol-dependent maleylpyruvate isomerase metal-binding domain-containing protein</fullName>
    </recommendedName>
</protein>